<evidence type="ECO:0000256" key="9">
    <source>
        <dbReference type="ARBA" id="ARBA00022840"/>
    </source>
</evidence>
<dbReference type="GO" id="GO:0016036">
    <property type="term" value="P:cellular response to phosphate starvation"/>
    <property type="evidence" value="ECO:0007669"/>
    <property type="project" value="TreeGrafter"/>
</dbReference>
<dbReference type="CDD" id="cd00082">
    <property type="entry name" value="HisKA"/>
    <property type="match status" value="1"/>
</dbReference>
<evidence type="ECO:0000256" key="6">
    <source>
        <dbReference type="ARBA" id="ARBA00022679"/>
    </source>
</evidence>
<dbReference type="Pfam" id="PF02518">
    <property type="entry name" value="HATPase_c"/>
    <property type="match status" value="1"/>
</dbReference>
<dbReference type="SMART" id="SM00388">
    <property type="entry name" value="HisKA"/>
    <property type="match status" value="1"/>
</dbReference>
<dbReference type="SUPFAM" id="SSF47384">
    <property type="entry name" value="Homodimeric domain of signal transducing histidine kinase"/>
    <property type="match status" value="1"/>
</dbReference>
<dbReference type="Gene3D" id="1.10.287.130">
    <property type="match status" value="1"/>
</dbReference>
<dbReference type="PANTHER" id="PTHR45453">
    <property type="entry name" value="PHOSPHATE REGULON SENSOR PROTEIN PHOR"/>
    <property type="match status" value="1"/>
</dbReference>
<dbReference type="PRINTS" id="PR00344">
    <property type="entry name" value="BCTRLSENSOR"/>
</dbReference>
<evidence type="ECO:0000256" key="11">
    <source>
        <dbReference type="ARBA" id="ARBA00023136"/>
    </source>
</evidence>
<evidence type="ECO:0000256" key="3">
    <source>
        <dbReference type="ARBA" id="ARBA00012438"/>
    </source>
</evidence>
<dbReference type="Pfam" id="PF08448">
    <property type="entry name" value="PAS_4"/>
    <property type="match status" value="1"/>
</dbReference>
<evidence type="ECO:0000256" key="4">
    <source>
        <dbReference type="ARBA" id="ARBA00022475"/>
    </source>
</evidence>
<dbReference type="EMBL" id="SLXL01000004">
    <property type="protein sequence ID" value="TCP23220.1"/>
    <property type="molecule type" value="Genomic_DNA"/>
</dbReference>
<dbReference type="RefSeq" id="WP_132602326.1">
    <property type="nucleotide sequence ID" value="NZ_NRRP01000002.1"/>
</dbReference>
<dbReference type="GO" id="GO:0005886">
    <property type="term" value="C:plasma membrane"/>
    <property type="evidence" value="ECO:0007669"/>
    <property type="project" value="UniProtKB-SubCell"/>
</dbReference>
<dbReference type="SMART" id="SM00387">
    <property type="entry name" value="HATPase_c"/>
    <property type="match status" value="1"/>
</dbReference>
<evidence type="ECO:0000256" key="1">
    <source>
        <dbReference type="ARBA" id="ARBA00000085"/>
    </source>
</evidence>
<dbReference type="GO" id="GO:0004721">
    <property type="term" value="F:phosphoprotein phosphatase activity"/>
    <property type="evidence" value="ECO:0007669"/>
    <property type="project" value="TreeGrafter"/>
</dbReference>
<comment type="catalytic activity">
    <reaction evidence="1">
        <text>ATP + protein L-histidine = ADP + protein N-phospho-L-histidine.</text>
        <dbReference type="EC" id="2.7.13.3"/>
    </reaction>
</comment>
<dbReference type="AlphaFoldDB" id="A0A4R2NNG5"/>
<protein>
    <recommendedName>
        <fullName evidence="3">histidine kinase</fullName>
        <ecNumber evidence="3">2.7.13.3</ecNumber>
    </recommendedName>
</protein>
<evidence type="ECO:0000256" key="10">
    <source>
        <dbReference type="ARBA" id="ARBA00023012"/>
    </source>
</evidence>
<dbReference type="Gene3D" id="3.30.565.10">
    <property type="entry name" value="Histidine kinase-like ATPase, C-terminal domain"/>
    <property type="match status" value="1"/>
</dbReference>
<comment type="caution">
    <text evidence="13">The sequence shown here is derived from an EMBL/GenBank/DDBJ whole genome shotgun (WGS) entry which is preliminary data.</text>
</comment>
<comment type="subcellular location">
    <subcellularLocation>
        <location evidence="2">Cell membrane</location>
    </subcellularLocation>
</comment>
<keyword evidence="9" id="KW-0067">ATP-binding</keyword>
<keyword evidence="10" id="KW-0902">Two-component regulatory system</keyword>
<evidence type="ECO:0000256" key="8">
    <source>
        <dbReference type="ARBA" id="ARBA00022777"/>
    </source>
</evidence>
<evidence type="ECO:0000313" key="14">
    <source>
        <dbReference type="Proteomes" id="UP000295733"/>
    </source>
</evidence>
<dbReference type="InterPro" id="IPR013656">
    <property type="entry name" value="PAS_4"/>
</dbReference>
<dbReference type="InterPro" id="IPR005467">
    <property type="entry name" value="His_kinase_dom"/>
</dbReference>
<dbReference type="InterPro" id="IPR050351">
    <property type="entry name" value="BphY/WalK/GraS-like"/>
</dbReference>
<dbReference type="Gene3D" id="3.30.450.20">
    <property type="entry name" value="PAS domain"/>
    <property type="match status" value="1"/>
</dbReference>
<dbReference type="InterPro" id="IPR003661">
    <property type="entry name" value="HisK_dim/P_dom"/>
</dbReference>
<evidence type="ECO:0000256" key="2">
    <source>
        <dbReference type="ARBA" id="ARBA00004236"/>
    </source>
</evidence>
<evidence type="ECO:0000256" key="7">
    <source>
        <dbReference type="ARBA" id="ARBA00022741"/>
    </source>
</evidence>
<dbReference type="PANTHER" id="PTHR45453:SF1">
    <property type="entry name" value="PHOSPHATE REGULON SENSOR PROTEIN PHOR"/>
    <property type="match status" value="1"/>
</dbReference>
<keyword evidence="7" id="KW-0547">Nucleotide-binding</keyword>
<evidence type="ECO:0000313" key="13">
    <source>
        <dbReference type="EMBL" id="TCP23220.1"/>
    </source>
</evidence>
<dbReference type="PROSITE" id="PS50109">
    <property type="entry name" value="HIS_KIN"/>
    <property type="match status" value="1"/>
</dbReference>
<dbReference type="InterPro" id="IPR003594">
    <property type="entry name" value="HATPase_dom"/>
</dbReference>
<evidence type="ECO:0000256" key="5">
    <source>
        <dbReference type="ARBA" id="ARBA00022553"/>
    </source>
</evidence>
<dbReference type="InterPro" id="IPR004358">
    <property type="entry name" value="Sig_transdc_His_kin-like_C"/>
</dbReference>
<evidence type="ECO:0000259" key="12">
    <source>
        <dbReference type="PROSITE" id="PS50109"/>
    </source>
</evidence>
<dbReference type="GO" id="GO:0000155">
    <property type="term" value="F:phosphorelay sensor kinase activity"/>
    <property type="evidence" value="ECO:0007669"/>
    <property type="project" value="InterPro"/>
</dbReference>
<dbReference type="InterPro" id="IPR035965">
    <property type="entry name" value="PAS-like_dom_sf"/>
</dbReference>
<keyword evidence="5" id="KW-0597">Phosphoprotein</keyword>
<dbReference type="InterPro" id="IPR036097">
    <property type="entry name" value="HisK_dim/P_sf"/>
</dbReference>
<dbReference type="EC" id="2.7.13.3" evidence="3"/>
<dbReference type="Pfam" id="PF00512">
    <property type="entry name" value="HisKA"/>
    <property type="match status" value="1"/>
</dbReference>
<dbReference type="GO" id="GO:0005524">
    <property type="term" value="F:ATP binding"/>
    <property type="evidence" value="ECO:0007669"/>
    <property type="project" value="UniProtKB-KW"/>
</dbReference>
<dbReference type="SUPFAM" id="SSF55874">
    <property type="entry name" value="ATPase domain of HSP90 chaperone/DNA topoisomerase II/histidine kinase"/>
    <property type="match status" value="1"/>
</dbReference>
<dbReference type="FunFam" id="1.10.287.130:FF:000008">
    <property type="entry name" value="Two-component sensor histidine kinase"/>
    <property type="match status" value="1"/>
</dbReference>
<dbReference type="InterPro" id="IPR036890">
    <property type="entry name" value="HATPase_C_sf"/>
</dbReference>
<dbReference type="OrthoDB" id="9813151at2"/>
<organism evidence="13 14">
    <name type="scientific">Rhodovulum adriaticum</name>
    <name type="common">Rhodopseudomonas adriatica</name>
    <dbReference type="NCBI Taxonomy" id="35804"/>
    <lineage>
        <taxon>Bacteria</taxon>
        <taxon>Pseudomonadati</taxon>
        <taxon>Pseudomonadota</taxon>
        <taxon>Alphaproteobacteria</taxon>
        <taxon>Rhodobacterales</taxon>
        <taxon>Paracoccaceae</taxon>
        <taxon>Rhodovulum</taxon>
    </lineage>
</organism>
<keyword evidence="6" id="KW-0808">Transferase</keyword>
<reference evidence="13 14" key="1">
    <citation type="submission" date="2019-03" db="EMBL/GenBank/DDBJ databases">
        <title>Genomic Encyclopedia of Type Strains, Phase IV (KMG-IV): sequencing the most valuable type-strain genomes for metagenomic binning, comparative biology and taxonomic classification.</title>
        <authorList>
            <person name="Goeker M."/>
        </authorList>
    </citation>
    <scope>NUCLEOTIDE SEQUENCE [LARGE SCALE GENOMIC DNA]</scope>
    <source>
        <strain evidence="13 14">DSM 2781</strain>
    </source>
</reference>
<dbReference type="FunFam" id="3.30.565.10:FF:000006">
    <property type="entry name" value="Sensor histidine kinase WalK"/>
    <property type="match status" value="1"/>
</dbReference>
<proteinExistence type="predicted"/>
<keyword evidence="11" id="KW-0472">Membrane</keyword>
<dbReference type="Proteomes" id="UP000295733">
    <property type="component" value="Unassembled WGS sequence"/>
</dbReference>
<feature type="domain" description="Histidine kinase" evidence="12">
    <location>
        <begin position="122"/>
        <end position="347"/>
    </location>
</feature>
<dbReference type="SUPFAM" id="SSF55785">
    <property type="entry name" value="PYP-like sensor domain (PAS domain)"/>
    <property type="match status" value="1"/>
</dbReference>
<keyword evidence="14" id="KW-1185">Reference proteome</keyword>
<sequence length="348" mass="37928">MIPDLVHSILAGMPMPVLIVDRTGRVAAMNAPARAMFGPAGPGRHYIAVLRQPALLDCVEEALRLGQVRRARYLTTDIAREATYEVLASPLGEGGADGVTVAFSDITEREQVGQIRRDFVANVSHELKTPLTALLGFIETLKGPARDDAAARDRFLDIMLREATRMSRLISDLLSLSRVEAEERMRPEAQIDLAATLRGTVQALGTLAQAADVALILEGAEQPILVQGDSDQLTQVMENLIENGIKYGGTGGEVRVVVTQSARELAFRGPGVRVDVIDKGEGFDPVHIPRLTERFYRVDNHRSREMGGTGLGLAIVKHIVNRHRGRFRIDSTPGEGSTFSVMLPRITV</sequence>
<keyword evidence="8 13" id="KW-0418">Kinase</keyword>
<keyword evidence="4" id="KW-1003">Cell membrane</keyword>
<accession>A0A4R2NNG5</accession>
<name>A0A4R2NNG5_RHOAD</name>
<gene>
    <name evidence="13" type="ORF">EV656_104195</name>
</gene>